<dbReference type="Proteomes" id="UP000515153">
    <property type="component" value="Chromosome VI"/>
</dbReference>
<dbReference type="GeneID" id="41966074"/>
<name>A0A6P8APC5_PYRGI</name>
<dbReference type="AlphaFoldDB" id="A0A6P8APC5"/>
<reference evidence="2" key="3">
    <citation type="submission" date="2025-08" db="UniProtKB">
        <authorList>
            <consortium name="RefSeq"/>
        </authorList>
    </citation>
    <scope>IDENTIFICATION</scope>
    <source>
        <strain evidence="2">NI907</strain>
    </source>
</reference>
<keyword evidence="1" id="KW-1185">Reference proteome</keyword>
<organism evidence="1 2">
    <name type="scientific">Pyricularia grisea</name>
    <name type="common">Crabgrass-specific blast fungus</name>
    <name type="synonym">Magnaporthe grisea</name>
    <dbReference type="NCBI Taxonomy" id="148305"/>
    <lineage>
        <taxon>Eukaryota</taxon>
        <taxon>Fungi</taxon>
        <taxon>Dikarya</taxon>
        <taxon>Ascomycota</taxon>
        <taxon>Pezizomycotina</taxon>
        <taxon>Sordariomycetes</taxon>
        <taxon>Sordariomycetidae</taxon>
        <taxon>Magnaporthales</taxon>
        <taxon>Pyriculariaceae</taxon>
        <taxon>Pyricularia</taxon>
    </lineage>
</organism>
<evidence type="ECO:0000313" key="2">
    <source>
        <dbReference type="RefSeq" id="XP_030976761.1"/>
    </source>
</evidence>
<evidence type="ECO:0000313" key="1">
    <source>
        <dbReference type="Proteomes" id="UP000515153"/>
    </source>
</evidence>
<dbReference type="RefSeq" id="XP_030976761.1">
    <property type="nucleotide sequence ID" value="XM_031131169.1"/>
</dbReference>
<reference evidence="2" key="2">
    <citation type="submission" date="2019-10" db="EMBL/GenBank/DDBJ databases">
        <authorList>
            <consortium name="NCBI Genome Project"/>
        </authorList>
    </citation>
    <scope>NUCLEOTIDE SEQUENCE</scope>
    <source>
        <strain evidence="2">NI907</strain>
    </source>
</reference>
<gene>
    <name evidence="2" type="ORF">PgNI_11197</name>
</gene>
<protein>
    <submittedName>
        <fullName evidence="2">Uncharacterized protein</fullName>
    </submittedName>
</protein>
<dbReference type="PANTHER" id="PTHR36847">
    <property type="entry name" value="AMIDOLIGASE ENZYME"/>
    <property type="match status" value="1"/>
</dbReference>
<proteinExistence type="predicted"/>
<accession>A0A6P8APC5</accession>
<reference evidence="1 2" key="1">
    <citation type="journal article" date="2019" name="Mol. Biol. Evol.">
        <title>Blast fungal genomes show frequent chromosomal changes, gene gains and losses, and effector gene turnover.</title>
        <authorList>
            <person name="Gomez Luciano L.B."/>
            <person name="Jason Tsai I."/>
            <person name="Chuma I."/>
            <person name="Tosa Y."/>
            <person name="Chen Y.H."/>
            <person name="Li J.Y."/>
            <person name="Li M.Y."/>
            <person name="Jade Lu M.Y."/>
            <person name="Nakayashiki H."/>
            <person name="Li W.H."/>
        </authorList>
    </citation>
    <scope>NUCLEOTIDE SEQUENCE [LARGE SCALE GENOMIC DNA]</scope>
    <source>
        <strain evidence="1 2">NI907</strain>
    </source>
</reference>
<dbReference type="PANTHER" id="PTHR36847:SF1">
    <property type="entry name" value="AMIDOLIGASE ENZYME"/>
    <property type="match status" value="1"/>
</dbReference>
<sequence length="423" mass="47847">MSYHPSPMAPRPAANACAVDGFDCFIGVEFEYLVPYVPPGKADPHPRDTRYVVIDDVETQNSQWEMTRDFAANRANATLHRQFRAVGIPAVIDAVVDSKVGHMDDDEKQATIYQYFAEQAVEQGIPIPPEGSPVEHRFWRLKTDGSAISVALHTLRRTLRFVVPRSAGFHVHLSSFDGGVDLLTVKKMISLVLLCEGMIYQMANPWRLKSKFSESVMSALMTVQENREANAAIPVLGRLKTPQELANMESLLKTMHEHLPWPLRPSEMRHEALEAVWASVRQDELRMRFSGLAVKRKGDKPTAEDPSAGLFTIEMRQFEGMVDPETTCAWVRFCVALFRIASTYNAVSYKAKMAELNEKLFVEYHNPANSFTMYKCTFETFMPAIGLPDAVDFWRRKSQRDQSIPALHSTCLAPTRLIPPLIW</sequence>
<dbReference type="KEGG" id="pgri:PgNI_11197"/>